<evidence type="ECO:0000313" key="2">
    <source>
        <dbReference type="EMBL" id="PXV64662.1"/>
    </source>
</evidence>
<evidence type="ECO:0000313" key="3">
    <source>
        <dbReference type="Proteomes" id="UP000248330"/>
    </source>
</evidence>
<dbReference type="AlphaFoldDB" id="A0A318E493"/>
<evidence type="ECO:0000256" key="1">
    <source>
        <dbReference type="SAM" id="SignalP"/>
    </source>
</evidence>
<keyword evidence="3" id="KW-1185">Reference proteome</keyword>
<feature type="chain" id="PRO_5016353686" evidence="1">
    <location>
        <begin position="26"/>
        <end position="105"/>
    </location>
</feature>
<reference evidence="2 3" key="1">
    <citation type="submission" date="2018-04" db="EMBL/GenBank/DDBJ databases">
        <title>Genomic Encyclopedia of Type Strains, Phase IV (KMG-IV): sequencing the most valuable type-strain genomes for metagenomic binning, comparative biology and taxonomic classification.</title>
        <authorList>
            <person name="Goeker M."/>
        </authorList>
    </citation>
    <scope>NUCLEOTIDE SEQUENCE [LARGE SCALE GENOMIC DNA]</scope>
    <source>
        <strain evidence="2 3">DSM 104150</strain>
    </source>
</reference>
<sequence length="105" mass="11701">MRRNRACAFGAPALVWGLLAMPAAAQDEQPAVTPEVDGTTIVGDRDTAVGLFVAPWQEPSASALDRTPGPYDVPMQPVDIERFRRLADYDRVSRDYARERWLEGR</sequence>
<feature type="signal peptide" evidence="1">
    <location>
        <begin position="1"/>
        <end position="25"/>
    </location>
</feature>
<dbReference type="OrthoDB" id="5741548at2"/>
<proteinExistence type="predicted"/>
<dbReference type="EMBL" id="QICN01000012">
    <property type="protein sequence ID" value="PXV64662.1"/>
    <property type="molecule type" value="Genomic_DNA"/>
</dbReference>
<name>A0A318E493_9GAMM</name>
<dbReference type="Proteomes" id="UP000248330">
    <property type="component" value="Unassembled WGS sequence"/>
</dbReference>
<comment type="caution">
    <text evidence="2">The sequence shown here is derived from an EMBL/GenBank/DDBJ whole genome shotgun (WGS) entry which is preliminary data.</text>
</comment>
<protein>
    <submittedName>
        <fullName evidence="2">Uncharacterized protein</fullName>
    </submittedName>
</protein>
<gene>
    <name evidence="2" type="ORF">C8D93_112112</name>
</gene>
<dbReference type="RefSeq" id="WP_146216652.1">
    <property type="nucleotide sequence ID" value="NZ_CAKZQT010000005.1"/>
</dbReference>
<keyword evidence="1" id="KW-0732">Signal</keyword>
<accession>A0A318E493</accession>
<organism evidence="2 3">
    <name type="scientific">Sinimarinibacterium flocculans</name>
    <dbReference type="NCBI Taxonomy" id="985250"/>
    <lineage>
        <taxon>Bacteria</taxon>
        <taxon>Pseudomonadati</taxon>
        <taxon>Pseudomonadota</taxon>
        <taxon>Gammaproteobacteria</taxon>
        <taxon>Nevskiales</taxon>
        <taxon>Nevskiaceae</taxon>
        <taxon>Sinimarinibacterium</taxon>
    </lineage>
</organism>